<proteinExistence type="predicted"/>
<organism evidence="1 2">
    <name type="scientific">Desulfitobacterium metallireducens DSM 15288</name>
    <dbReference type="NCBI Taxonomy" id="871968"/>
    <lineage>
        <taxon>Bacteria</taxon>
        <taxon>Bacillati</taxon>
        <taxon>Bacillota</taxon>
        <taxon>Clostridia</taxon>
        <taxon>Eubacteriales</taxon>
        <taxon>Desulfitobacteriaceae</taxon>
        <taxon>Desulfitobacterium</taxon>
    </lineage>
</organism>
<dbReference type="EMBL" id="CP007032">
    <property type="protein sequence ID" value="AHF08705.1"/>
    <property type="molecule type" value="Genomic_DNA"/>
</dbReference>
<reference evidence="1 2" key="1">
    <citation type="submission" date="2013-12" db="EMBL/GenBank/DDBJ databases">
        <authorList>
            <consortium name="DOE Joint Genome Institute"/>
            <person name="Smidt H."/>
            <person name="Huntemann M."/>
            <person name="Han J."/>
            <person name="Chen A."/>
            <person name="Kyrpides N."/>
            <person name="Mavromatis K."/>
            <person name="Markowitz V."/>
            <person name="Palaniappan K."/>
            <person name="Ivanova N."/>
            <person name="Schaumberg A."/>
            <person name="Pati A."/>
            <person name="Liolios K."/>
            <person name="Nordberg H.P."/>
            <person name="Cantor M.N."/>
            <person name="Hua S.X."/>
            <person name="Woyke T."/>
        </authorList>
    </citation>
    <scope>NUCLEOTIDE SEQUENCE [LARGE SCALE GENOMIC DNA]</scope>
    <source>
        <strain evidence="2">DSM 15288</strain>
    </source>
</reference>
<evidence type="ECO:0000313" key="2">
    <source>
        <dbReference type="Proteomes" id="UP000010847"/>
    </source>
</evidence>
<keyword evidence="2" id="KW-1185">Reference proteome</keyword>
<protein>
    <submittedName>
        <fullName evidence="1">Uncharacterized protein</fullName>
    </submittedName>
</protein>
<name>W0ECX8_9FIRM</name>
<dbReference type="AlphaFoldDB" id="W0ECX8"/>
<dbReference type="STRING" id="871968.DESME_15065"/>
<dbReference type="Proteomes" id="UP000010847">
    <property type="component" value="Chromosome"/>
</dbReference>
<accession>W0ECX8</accession>
<dbReference type="KEGG" id="dmt:DESME_15065"/>
<gene>
    <name evidence="1" type="ORF">DESME_15065</name>
</gene>
<sequence>MISENPDVAQIAESIPSAVKTVLGVSEEARVDTFEAFISAQFFARIWAML</sequence>
<evidence type="ECO:0000313" key="1">
    <source>
        <dbReference type="EMBL" id="AHF08705.1"/>
    </source>
</evidence>
<dbReference type="HOGENOM" id="CLU_3117147_0_0_9"/>